<evidence type="ECO:0000313" key="1">
    <source>
        <dbReference type="EMBL" id="WVZ69695.1"/>
    </source>
</evidence>
<protein>
    <submittedName>
        <fullName evidence="1">Uncharacterized protein</fullName>
    </submittedName>
</protein>
<name>A0AAQ3TBS6_PASNO</name>
<reference evidence="1 2" key="1">
    <citation type="submission" date="2024-02" db="EMBL/GenBank/DDBJ databases">
        <title>High-quality chromosome-scale genome assembly of Pensacola bahiagrass (Paspalum notatum Flugge var. saurae).</title>
        <authorList>
            <person name="Vega J.M."/>
            <person name="Podio M."/>
            <person name="Orjuela J."/>
            <person name="Siena L.A."/>
            <person name="Pessino S.C."/>
            <person name="Combes M.C."/>
            <person name="Mariac C."/>
            <person name="Albertini E."/>
            <person name="Pupilli F."/>
            <person name="Ortiz J.P.A."/>
            <person name="Leblanc O."/>
        </authorList>
    </citation>
    <scope>NUCLEOTIDE SEQUENCE [LARGE SCALE GENOMIC DNA]</scope>
    <source>
        <strain evidence="1">R1</strain>
        <tissue evidence="1">Leaf</tissue>
    </source>
</reference>
<dbReference type="Proteomes" id="UP001341281">
    <property type="component" value="Chromosome 04"/>
</dbReference>
<sequence>MIDCLVCSQPQRQEIEATIEVVTAAPVHVRDKSRPCGGRRYSHSIGVEEGAVSVLALLAFRLRLRLLQNARARRQNSGLGLWGATDPAGAWQPRD</sequence>
<proteinExistence type="predicted"/>
<dbReference type="AlphaFoldDB" id="A0AAQ3TBS6"/>
<gene>
    <name evidence="1" type="ORF">U9M48_018442</name>
</gene>
<evidence type="ECO:0000313" key="2">
    <source>
        <dbReference type="Proteomes" id="UP001341281"/>
    </source>
</evidence>
<dbReference type="EMBL" id="CP144748">
    <property type="protein sequence ID" value="WVZ69695.1"/>
    <property type="molecule type" value="Genomic_DNA"/>
</dbReference>
<keyword evidence="2" id="KW-1185">Reference proteome</keyword>
<organism evidence="1 2">
    <name type="scientific">Paspalum notatum var. saurae</name>
    <dbReference type="NCBI Taxonomy" id="547442"/>
    <lineage>
        <taxon>Eukaryota</taxon>
        <taxon>Viridiplantae</taxon>
        <taxon>Streptophyta</taxon>
        <taxon>Embryophyta</taxon>
        <taxon>Tracheophyta</taxon>
        <taxon>Spermatophyta</taxon>
        <taxon>Magnoliopsida</taxon>
        <taxon>Liliopsida</taxon>
        <taxon>Poales</taxon>
        <taxon>Poaceae</taxon>
        <taxon>PACMAD clade</taxon>
        <taxon>Panicoideae</taxon>
        <taxon>Andropogonodae</taxon>
        <taxon>Paspaleae</taxon>
        <taxon>Paspalinae</taxon>
        <taxon>Paspalum</taxon>
    </lineage>
</organism>
<accession>A0AAQ3TBS6</accession>